<protein>
    <recommendedName>
        <fullName evidence="3">Actin-like protein</fullName>
    </recommendedName>
</protein>
<dbReference type="OrthoDB" id="245593at2759"/>
<comment type="caution">
    <text evidence="1">The sequence shown here is derived from an EMBL/GenBank/DDBJ whole genome shotgun (WGS) entry which is preliminary data.</text>
</comment>
<dbReference type="Gene3D" id="3.30.420.40">
    <property type="match status" value="1"/>
</dbReference>
<dbReference type="VEuPathDB" id="TriTrypDB:TM35_000212870"/>
<dbReference type="SUPFAM" id="SSF53067">
    <property type="entry name" value="Actin-like ATPase domain"/>
    <property type="match status" value="1"/>
</dbReference>
<dbReference type="Proteomes" id="UP000192257">
    <property type="component" value="Unassembled WGS sequence"/>
</dbReference>
<reference evidence="1 2" key="1">
    <citation type="submission" date="2017-03" db="EMBL/GenBank/DDBJ databases">
        <title>An alternative strategy for trypanosome survival in the mammalian bloodstream revealed through genome and transcriptome analysis of the ubiquitous bovine parasite Trypanosoma (Megatrypanum) theileri.</title>
        <authorList>
            <person name="Kelly S."/>
            <person name="Ivens A."/>
            <person name="Mott A."/>
            <person name="O'Neill E."/>
            <person name="Emms D."/>
            <person name="Macleod O."/>
            <person name="Voorheis P."/>
            <person name="Matthews J."/>
            <person name="Matthews K."/>
            <person name="Carrington M."/>
        </authorList>
    </citation>
    <scope>NUCLEOTIDE SEQUENCE [LARGE SCALE GENOMIC DNA]</scope>
    <source>
        <strain evidence="1">Edinburgh</strain>
    </source>
</reference>
<evidence type="ECO:0000313" key="2">
    <source>
        <dbReference type="Proteomes" id="UP000192257"/>
    </source>
</evidence>
<evidence type="ECO:0008006" key="3">
    <source>
        <dbReference type="Google" id="ProtNLM"/>
    </source>
</evidence>
<sequence length="255" mass="28263">MSNVALDIGSRLTKVYFSGDVPSKRVFETPKGVQKLKERFNLGTSVEELDSFLRVLCCASRLMGTQKNVELLVSADENPIFSQYVLRWLSSITFRGSCSIVDQHSWMLNLYGALENGCVVDIGNQATRVVPVMYSTPVVEAITIGSGMQDLFLQAAEEAVDLHETLSNSTYLKLHIPLPMVADWIMMLIEESLVLCNPYTQRSFVSNVFLITGGGVAAAWLVKALRSNIIKNWPSSRVLFVSDSAPMLWMAGRDS</sequence>
<dbReference type="EMBL" id="NBCO01000021">
    <property type="protein sequence ID" value="ORC87681.1"/>
    <property type="molecule type" value="Genomic_DNA"/>
</dbReference>
<name>A0A1X0NSV5_9TRYP</name>
<keyword evidence="2" id="KW-1185">Reference proteome</keyword>
<accession>A0A1X0NSV5</accession>
<dbReference type="AlphaFoldDB" id="A0A1X0NSV5"/>
<dbReference type="GeneID" id="39986917"/>
<proteinExistence type="predicted"/>
<dbReference type="InterPro" id="IPR043129">
    <property type="entry name" value="ATPase_NBD"/>
</dbReference>
<gene>
    <name evidence="1" type="ORF">TM35_000212870</name>
</gene>
<organism evidence="1 2">
    <name type="scientific">Trypanosoma theileri</name>
    <dbReference type="NCBI Taxonomy" id="67003"/>
    <lineage>
        <taxon>Eukaryota</taxon>
        <taxon>Discoba</taxon>
        <taxon>Euglenozoa</taxon>
        <taxon>Kinetoplastea</taxon>
        <taxon>Metakinetoplastina</taxon>
        <taxon>Trypanosomatida</taxon>
        <taxon>Trypanosomatidae</taxon>
        <taxon>Trypanosoma</taxon>
    </lineage>
</organism>
<evidence type="ECO:0000313" key="1">
    <source>
        <dbReference type="EMBL" id="ORC87681.1"/>
    </source>
</evidence>
<dbReference type="RefSeq" id="XP_028881747.1">
    <property type="nucleotide sequence ID" value="XM_029027137.1"/>
</dbReference>